<dbReference type="SUPFAM" id="SSF53474">
    <property type="entry name" value="alpha/beta-Hydrolases"/>
    <property type="match status" value="1"/>
</dbReference>
<evidence type="ECO:0000259" key="1">
    <source>
        <dbReference type="Pfam" id="PF12697"/>
    </source>
</evidence>
<feature type="domain" description="AB hydrolase-1" evidence="1">
    <location>
        <begin position="38"/>
        <end position="207"/>
    </location>
</feature>
<organism evidence="2 3">
    <name type="scientific">Pontibacter toksunensis</name>
    <dbReference type="NCBI Taxonomy" id="1332631"/>
    <lineage>
        <taxon>Bacteria</taxon>
        <taxon>Pseudomonadati</taxon>
        <taxon>Bacteroidota</taxon>
        <taxon>Cytophagia</taxon>
        <taxon>Cytophagales</taxon>
        <taxon>Hymenobacteraceae</taxon>
        <taxon>Pontibacter</taxon>
    </lineage>
</organism>
<reference evidence="3" key="1">
    <citation type="journal article" date="2019" name="Int. J. Syst. Evol. Microbiol.">
        <title>The Global Catalogue of Microorganisms (GCM) 10K type strain sequencing project: providing services to taxonomists for standard genome sequencing and annotation.</title>
        <authorList>
            <consortium name="The Broad Institute Genomics Platform"/>
            <consortium name="The Broad Institute Genome Sequencing Center for Infectious Disease"/>
            <person name="Wu L."/>
            <person name="Ma J."/>
        </authorList>
    </citation>
    <scope>NUCLEOTIDE SEQUENCE [LARGE SCALE GENOMIC DNA]</scope>
    <source>
        <strain evidence="3">KCTC 23984</strain>
    </source>
</reference>
<name>A0ABW6BSI2_9BACT</name>
<dbReference type="RefSeq" id="WP_377484075.1">
    <property type="nucleotide sequence ID" value="NZ_JBHUOX010000006.1"/>
</dbReference>
<dbReference type="GO" id="GO:0016787">
    <property type="term" value="F:hydrolase activity"/>
    <property type="evidence" value="ECO:0007669"/>
    <property type="project" value="UniProtKB-KW"/>
</dbReference>
<dbReference type="InterPro" id="IPR000073">
    <property type="entry name" value="AB_hydrolase_1"/>
</dbReference>
<evidence type="ECO:0000313" key="3">
    <source>
        <dbReference type="Proteomes" id="UP001597641"/>
    </source>
</evidence>
<dbReference type="EMBL" id="JBHUOX010000006">
    <property type="protein sequence ID" value="MFD3000740.1"/>
    <property type="molecule type" value="Genomic_DNA"/>
</dbReference>
<sequence>MSTIYLISGLGADWRMFRLLKLPEQFGKQYVEWIPPKSIDEPLPDYANRLKQLLPEPDPILIGLSYGGVVAIELAKILKPRKTIIISSLATRHALPWYYRALGSMKLQRWVPLKVLQSGMPLAPWFFGAHTRPNKKLLKEVILDIDELFLRWSLGQLLDWQQEEVLPGLVHIHGTADRVLPLYDRPGLIKVPGGEHLMVLHQPGEISAILKKILEDE</sequence>
<protein>
    <submittedName>
        <fullName evidence="2">Alpha/beta hydrolase</fullName>
    </submittedName>
</protein>
<comment type="caution">
    <text evidence="2">The sequence shown here is derived from an EMBL/GenBank/DDBJ whole genome shotgun (WGS) entry which is preliminary data.</text>
</comment>
<dbReference type="Gene3D" id="3.40.50.1820">
    <property type="entry name" value="alpha/beta hydrolase"/>
    <property type="match status" value="1"/>
</dbReference>
<dbReference type="InterPro" id="IPR029058">
    <property type="entry name" value="AB_hydrolase_fold"/>
</dbReference>
<accession>A0ABW6BSI2</accession>
<keyword evidence="3" id="KW-1185">Reference proteome</keyword>
<keyword evidence="2" id="KW-0378">Hydrolase</keyword>
<gene>
    <name evidence="2" type="ORF">ACFS7Z_10240</name>
</gene>
<dbReference type="Proteomes" id="UP001597641">
    <property type="component" value="Unassembled WGS sequence"/>
</dbReference>
<dbReference type="Pfam" id="PF12697">
    <property type="entry name" value="Abhydrolase_6"/>
    <property type="match status" value="1"/>
</dbReference>
<evidence type="ECO:0000313" key="2">
    <source>
        <dbReference type="EMBL" id="MFD3000740.1"/>
    </source>
</evidence>
<proteinExistence type="predicted"/>